<gene>
    <name evidence="12" type="ORF">CINCED_3A022835</name>
</gene>
<dbReference type="PANTHER" id="PTHR13466">
    <property type="entry name" value="TEX2 PROTEIN-RELATED"/>
    <property type="match status" value="1"/>
</dbReference>
<evidence type="ECO:0000256" key="4">
    <source>
        <dbReference type="ARBA" id="ARBA00022824"/>
    </source>
</evidence>
<feature type="domain" description="SMP-LTD" evidence="11">
    <location>
        <begin position="591"/>
        <end position="863"/>
    </location>
</feature>
<feature type="region of interest" description="Disordered" evidence="9">
    <location>
        <begin position="30"/>
        <end position="59"/>
    </location>
</feature>
<evidence type="ECO:0000256" key="10">
    <source>
        <dbReference type="SAM" id="Phobius"/>
    </source>
</evidence>
<dbReference type="Proteomes" id="UP000325440">
    <property type="component" value="Unassembled WGS sequence"/>
</dbReference>
<keyword evidence="2" id="KW-0813">Transport</keyword>
<evidence type="ECO:0000256" key="1">
    <source>
        <dbReference type="ARBA" id="ARBA00004586"/>
    </source>
</evidence>
<evidence type="ECO:0000256" key="8">
    <source>
        <dbReference type="ARBA" id="ARBA00023136"/>
    </source>
</evidence>
<evidence type="ECO:0000256" key="5">
    <source>
        <dbReference type="ARBA" id="ARBA00022989"/>
    </source>
</evidence>
<keyword evidence="8 10" id="KW-0472">Membrane</keyword>
<comment type="subcellular location">
    <subcellularLocation>
        <location evidence="1">Endoplasmic reticulum membrane</location>
    </subcellularLocation>
</comment>
<keyword evidence="3 10" id="KW-0812">Transmembrane</keyword>
<accession>A0A5E4MTT7</accession>
<keyword evidence="7" id="KW-0446">Lipid-binding</keyword>
<dbReference type="GO" id="GO:0005789">
    <property type="term" value="C:endoplasmic reticulum membrane"/>
    <property type="evidence" value="ECO:0007669"/>
    <property type="project" value="UniProtKB-SubCell"/>
</dbReference>
<dbReference type="GO" id="GO:0008289">
    <property type="term" value="F:lipid binding"/>
    <property type="evidence" value="ECO:0007669"/>
    <property type="project" value="UniProtKB-KW"/>
</dbReference>
<evidence type="ECO:0000259" key="11">
    <source>
        <dbReference type="PROSITE" id="PS51847"/>
    </source>
</evidence>
<feature type="region of interest" description="Disordered" evidence="9">
    <location>
        <begin position="703"/>
        <end position="727"/>
    </location>
</feature>
<dbReference type="PROSITE" id="PS51847">
    <property type="entry name" value="SMP"/>
    <property type="match status" value="1"/>
</dbReference>
<feature type="transmembrane region" description="Helical" evidence="10">
    <location>
        <begin position="205"/>
        <end position="222"/>
    </location>
</feature>
<sequence>MELSKTRRSVGKEKMSFSVRFNAEDEEVEGLYSTPIKLQSTGSTEEQLKTPDQSLGSSQHLGLFGLKRSSSSDAESSPCDTTIRRLDSFLSDIKEGIWRSESGGDLSMTSKKTDDSGQDDDSISIISNEVDGVEEETEQIQYTILDRNLFGIRRRRTKVKEKTQSDDDIETAKDALEDIQLKSNSLSIIAQNLLETQSTRTRDKIKYTIFILFGITGCYLSYKYIPLYLNTFVLGSFLAFKFRHVLEMFTIQDFNKNQFPKSIDYIPDTENSIVRSLKGLYDLNPCVLLYKGWMNQFLYDYRPETYRLSLTVSVYVKLKGSILIMSYPYYKVHKRSLYNETKPKLLFVKECMYKLSRCNITLLPQNLVNKRKWSKKYPICIELNSDSLIGVRRASKFKKFVQERDEWLCKDYVTPSLQAETYYEEMLGCGTFDLKDDYDLKDESCYFDNKLNDRKKTKLDVTQKDPKNERKINEQEPSTSKIVEKLIDFDEENEVDSVWKTDSDKIYLFARNDPEKELWFHRLNFAVSFDMLTVDEPINKKKINFEEHDKYLKAYLAYMANLYELSTCSVLTDNLKKKEKIMPAQINEISDDQQFLWLNMLLGRICFDCLQNPKVLEMIVDKFQKKLNAIRLPKVMDMLVIRSLCFGKGEIPMIRRVSKPWVDHRGIWFELEIVYHGTFQASVDTKLNLMKLKKEEAQQQKEEIRRAVYDSNQEDSGETSNDEGQSREDVNFAERLFEQQSLNEPPPPQGSRITRFMENCSSGFLELKFVRKVFENVAKKDLTLVINVKQLVGTLIVNLPPPPTNRVWVAFKGSPQINFEAKPKVNDTNVPLMDVLTKALHNILIKEFEKVIVLPNMVDFSIPMMSSE</sequence>
<keyword evidence="13" id="KW-1185">Reference proteome</keyword>
<keyword evidence="4" id="KW-0256">Endoplasmic reticulum</keyword>
<evidence type="ECO:0000256" key="9">
    <source>
        <dbReference type="SAM" id="MobiDB-lite"/>
    </source>
</evidence>
<dbReference type="PANTHER" id="PTHR13466:SF0">
    <property type="entry name" value="SMP-LTD DOMAIN-CONTAINING PROTEIN"/>
    <property type="match status" value="1"/>
</dbReference>
<dbReference type="AlphaFoldDB" id="A0A5E4MTT7"/>
<feature type="compositionally biased region" description="Acidic residues" evidence="9">
    <location>
        <begin position="712"/>
        <end position="721"/>
    </location>
</feature>
<protein>
    <recommendedName>
        <fullName evidence="11">SMP-LTD domain-containing protein</fullName>
    </recommendedName>
</protein>
<evidence type="ECO:0000313" key="12">
    <source>
        <dbReference type="EMBL" id="VVC35696.1"/>
    </source>
</evidence>
<keyword evidence="6" id="KW-0445">Lipid transport</keyword>
<dbReference type="InterPro" id="IPR031468">
    <property type="entry name" value="SMP_LBD"/>
</dbReference>
<name>A0A5E4MTT7_9HEMI</name>
<proteinExistence type="predicted"/>
<organism evidence="12 13">
    <name type="scientific">Cinara cedri</name>
    <dbReference type="NCBI Taxonomy" id="506608"/>
    <lineage>
        <taxon>Eukaryota</taxon>
        <taxon>Metazoa</taxon>
        <taxon>Ecdysozoa</taxon>
        <taxon>Arthropoda</taxon>
        <taxon>Hexapoda</taxon>
        <taxon>Insecta</taxon>
        <taxon>Pterygota</taxon>
        <taxon>Neoptera</taxon>
        <taxon>Paraneoptera</taxon>
        <taxon>Hemiptera</taxon>
        <taxon>Sternorrhyncha</taxon>
        <taxon>Aphidomorpha</taxon>
        <taxon>Aphidoidea</taxon>
        <taxon>Aphididae</taxon>
        <taxon>Lachninae</taxon>
        <taxon>Cinara</taxon>
    </lineage>
</organism>
<evidence type="ECO:0000313" key="13">
    <source>
        <dbReference type="Proteomes" id="UP000325440"/>
    </source>
</evidence>
<evidence type="ECO:0000256" key="2">
    <source>
        <dbReference type="ARBA" id="ARBA00022448"/>
    </source>
</evidence>
<dbReference type="EMBL" id="CABPRJ010001427">
    <property type="protein sequence ID" value="VVC35696.1"/>
    <property type="molecule type" value="Genomic_DNA"/>
</dbReference>
<feature type="region of interest" description="Disordered" evidence="9">
    <location>
        <begin position="101"/>
        <end position="121"/>
    </location>
</feature>
<reference evidence="12 13" key="1">
    <citation type="submission" date="2019-08" db="EMBL/GenBank/DDBJ databases">
        <authorList>
            <person name="Alioto T."/>
            <person name="Alioto T."/>
            <person name="Gomez Garrido J."/>
        </authorList>
    </citation>
    <scope>NUCLEOTIDE SEQUENCE [LARGE SCALE GENOMIC DNA]</scope>
</reference>
<evidence type="ECO:0000256" key="3">
    <source>
        <dbReference type="ARBA" id="ARBA00022692"/>
    </source>
</evidence>
<evidence type="ECO:0000256" key="7">
    <source>
        <dbReference type="ARBA" id="ARBA00023121"/>
    </source>
</evidence>
<dbReference type="OrthoDB" id="26740at2759"/>
<evidence type="ECO:0000256" key="6">
    <source>
        <dbReference type="ARBA" id="ARBA00023055"/>
    </source>
</evidence>
<dbReference type="GO" id="GO:0006869">
    <property type="term" value="P:lipid transport"/>
    <property type="evidence" value="ECO:0007669"/>
    <property type="project" value="UniProtKB-KW"/>
</dbReference>
<dbReference type="CDD" id="cd21675">
    <property type="entry name" value="SMP_TEX2"/>
    <property type="match status" value="1"/>
</dbReference>
<feature type="compositionally biased region" description="Polar residues" evidence="9">
    <location>
        <begin position="36"/>
        <end position="59"/>
    </location>
</feature>
<keyword evidence="5 10" id="KW-1133">Transmembrane helix</keyword>